<organism evidence="1 2">
    <name type="scientific">Cudoniella acicularis</name>
    <dbReference type="NCBI Taxonomy" id="354080"/>
    <lineage>
        <taxon>Eukaryota</taxon>
        <taxon>Fungi</taxon>
        <taxon>Dikarya</taxon>
        <taxon>Ascomycota</taxon>
        <taxon>Pezizomycotina</taxon>
        <taxon>Leotiomycetes</taxon>
        <taxon>Helotiales</taxon>
        <taxon>Tricladiaceae</taxon>
        <taxon>Cudoniella</taxon>
    </lineage>
</organism>
<dbReference type="AlphaFoldDB" id="A0A8H4W0T1"/>
<reference evidence="1 2" key="1">
    <citation type="submission" date="2020-03" db="EMBL/GenBank/DDBJ databases">
        <title>Draft Genome Sequence of Cudoniella acicularis.</title>
        <authorList>
            <person name="Buettner E."/>
            <person name="Kellner H."/>
        </authorList>
    </citation>
    <scope>NUCLEOTIDE SEQUENCE [LARGE SCALE GENOMIC DNA]</scope>
    <source>
        <strain evidence="1 2">DSM 108380</strain>
    </source>
</reference>
<proteinExistence type="predicted"/>
<accession>A0A8H4W0T1</accession>
<protein>
    <submittedName>
        <fullName evidence="1">Uncharacterized protein</fullName>
    </submittedName>
</protein>
<name>A0A8H4W0T1_9HELO</name>
<keyword evidence="2" id="KW-1185">Reference proteome</keyword>
<dbReference type="EMBL" id="JAAMPI010000678">
    <property type="protein sequence ID" value="KAF4629426.1"/>
    <property type="molecule type" value="Genomic_DNA"/>
</dbReference>
<evidence type="ECO:0000313" key="1">
    <source>
        <dbReference type="EMBL" id="KAF4629426.1"/>
    </source>
</evidence>
<gene>
    <name evidence="1" type="ORF">G7Y89_g8722</name>
</gene>
<evidence type="ECO:0000313" key="2">
    <source>
        <dbReference type="Proteomes" id="UP000566819"/>
    </source>
</evidence>
<sequence length="91" mass="10113">MGSRYFKVIAPPANILIGPNNETKRQIKMPDFWKIPGVSVVFGGWGTTSELLEDILNDSSPDLPMVMKWKGQKSSELASLDSLYKMISVNP</sequence>
<dbReference type="Proteomes" id="UP000566819">
    <property type="component" value="Unassembled WGS sequence"/>
</dbReference>
<comment type="caution">
    <text evidence="1">The sequence shown here is derived from an EMBL/GenBank/DDBJ whole genome shotgun (WGS) entry which is preliminary data.</text>
</comment>